<organism evidence="1 2">
    <name type="scientific">Caligus rogercresseyi</name>
    <name type="common">Sea louse</name>
    <dbReference type="NCBI Taxonomy" id="217165"/>
    <lineage>
        <taxon>Eukaryota</taxon>
        <taxon>Metazoa</taxon>
        <taxon>Ecdysozoa</taxon>
        <taxon>Arthropoda</taxon>
        <taxon>Crustacea</taxon>
        <taxon>Multicrustacea</taxon>
        <taxon>Hexanauplia</taxon>
        <taxon>Copepoda</taxon>
        <taxon>Siphonostomatoida</taxon>
        <taxon>Caligidae</taxon>
        <taxon>Caligus</taxon>
    </lineage>
</organism>
<reference evidence="2" key="1">
    <citation type="submission" date="2021-01" db="EMBL/GenBank/DDBJ databases">
        <title>Caligus Genome Assembly.</title>
        <authorList>
            <person name="Gallardo-Escarate C."/>
        </authorList>
    </citation>
    <scope>NUCLEOTIDE SEQUENCE [LARGE SCALE GENOMIC DNA]</scope>
</reference>
<dbReference type="AlphaFoldDB" id="A0A7T8JWE0"/>
<keyword evidence="2" id="KW-1185">Reference proteome</keyword>
<gene>
    <name evidence="1" type="ORF">FKW44_022168</name>
</gene>
<sequence>EWDLSQEDLKNLFIPMRQNESLHEKCVMYDVNVTEVGVSNVNYQKYKDDGFSSFQVLSEGIREPNPDWPVSKCKNSWVYDKEEEKGYYYNSVSTEVN</sequence>
<feature type="non-terminal residue" evidence="1">
    <location>
        <position position="1"/>
    </location>
</feature>
<evidence type="ECO:0000313" key="2">
    <source>
        <dbReference type="Proteomes" id="UP000595437"/>
    </source>
</evidence>
<evidence type="ECO:0000313" key="1">
    <source>
        <dbReference type="EMBL" id="QQP36924.1"/>
    </source>
</evidence>
<name>A0A7T8JWE0_CALRO</name>
<dbReference type="Proteomes" id="UP000595437">
    <property type="component" value="Chromosome 16"/>
</dbReference>
<dbReference type="OrthoDB" id="6884957at2759"/>
<proteinExistence type="predicted"/>
<dbReference type="EMBL" id="CP045905">
    <property type="protein sequence ID" value="QQP36924.1"/>
    <property type="molecule type" value="Genomic_DNA"/>
</dbReference>
<protein>
    <submittedName>
        <fullName evidence="1">Uncharacterized protein</fullName>
    </submittedName>
</protein>
<accession>A0A7T8JWE0</accession>